<evidence type="ECO:0000256" key="4">
    <source>
        <dbReference type="ARBA" id="ARBA00022729"/>
    </source>
</evidence>
<evidence type="ECO:0000313" key="8">
    <source>
        <dbReference type="EMBL" id="KAF2882682.1"/>
    </source>
</evidence>
<keyword evidence="9" id="KW-1185">Reference proteome</keyword>
<evidence type="ECO:0000256" key="2">
    <source>
        <dbReference type="ARBA" id="ARBA00005375"/>
    </source>
</evidence>
<dbReference type="InterPro" id="IPR029033">
    <property type="entry name" value="His_PPase_superfam"/>
</dbReference>
<name>A0A8K0CEI5_IGNLU</name>
<accession>A0A8K0CEI5</accession>
<reference evidence="8" key="1">
    <citation type="submission" date="2019-08" db="EMBL/GenBank/DDBJ databases">
        <title>The genome of the North American firefly Photinus pyralis.</title>
        <authorList>
            <consortium name="Photinus pyralis genome working group"/>
            <person name="Fallon T.R."/>
            <person name="Sander Lower S.E."/>
            <person name="Weng J.-K."/>
        </authorList>
    </citation>
    <scope>NUCLEOTIDE SEQUENCE</scope>
    <source>
        <strain evidence="8">TRF0915ILg1</strain>
        <tissue evidence="8">Whole body</tissue>
    </source>
</reference>
<dbReference type="SUPFAM" id="SSF53254">
    <property type="entry name" value="Phosphoglycerate mutase-like"/>
    <property type="match status" value="1"/>
</dbReference>
<dbReference type="OrthoDB" id="10257284at2759"/>
<keyword evidence="5" id="KW-0378">Hydrolase</keyword>
<protein>
    <recommendedName>
        <fullName evidence="3">acid phosphatase</fullName>
        <ecNumber evidence="3">3.1.3.2</ecNumber>
    </recommendedName>
</protein>
<dbReference type="EC" id="3.1.3.2" evidence="3"/>
<comment type="catalytic activity">
    <reaction evidence="1">
        <text>a phosphate monoester + H2O = an alcohol + phosphate</text>
        <dbReference type="Rhea" id="RHEA:15017"/>
        <dbReference type="ChEBI" id="CHEBI:15377"/>
        <dbReference type="ChEBI" id="CHEBI:30879"/>
        <dbReference type="ChEBI" id="CHEBI:43474"/>
        <dbReference type="ChEBI" id="CHEBI:67140"/>
        <dbReference type="EC" id="3.1.3.2"/>
    </reaction>
</comment>
<dbReference type="PANTHER" id="PTHR11567:SF211">
    <property type="entry name" value="PROSTATIC ACID PHOSPHATASE"/>
    <property type="match status" value="1"/>
</dbReference>
<dbReference type="GO" id="GO:0003993">
    <property type="term" value="F:acid phosphatase activity"/>
    <property type="evidence" value="ECO:0007669"/>
    <property type="project" value="UniProtKB-EC"/>
</dbReference>
<dbReference type="InterPro" id="IPR000560">
    <property type="entry name" value="His_Pase_clade-2"/>
</dbReference>
<evidence type="ECO:0000256" key="1">
    <source>
        <dbReference type="ARBA" id="ARBA00000032"/>
    </source>
</evidence>
<evidence type="ECO:0000256" key="6">
    <source>
        <dbReference type="ARBA" id="ARBA00023157"/>
    </source>
</evidence>
<dbReference type="InterPro" id="IPR050645">
    <property type="entry name" value="Histidine_acid_phosphatase"/>
</dbReference>
<dbReference type="PANTHER" id="PTHR11567">
    <property type="entry name" value="ACID PHOSPHATASE-RELATED"/>
    <property type="match status" value="1"/>
</dbReference>
<gene>
    <name evidence="8" type="ORF">ILUMI_23484</name>
</gene>
<keyword evidence="4" id="KW-0732">Signal</keyword>
<evidence type="ECO:0000256" key="3">
    <source>
        <dbReference type="ARBA" id="ARBA00012646"/>
    </source>
</evidence>
<dbReference type="Proteomes" id="UP000801492">
    <property type="component" value="Unassembled WGS sequence"/>
</dbReference>
<sequence length="282" mass="32210">MAKDKEPKLWPLVMEQLGVLSLFNLNPSDDMTSQLLWPKIVQVAPESNRAKCIFRHGNRTASRSYPTDPYINETYYPYGAGQLTNKGRNTAYHLGKTLRARYKHFLGSTYTPDLVDPVSSSTNRTKMSLELVLAGLFPPKGTALEWQKELNWQPIPYNYLPPNDHCLEEAIGSFFLLTTLTEELKQLTGGFLLKKIIGDSQAKIQNKLNPSTRKLFLYSAHDISVIYILSTMNVYFPHVPPYGAYVLIEVHKIDNMSGIMIYYQDYSQDEPRLLQVPGCDYF</sequence>
<keyword evidence="6" id="KW-1015">Disulfide bond</keyword>
<evidence type="ECO:0000256" key="7">
    <source>
        <dbReference type="ARBA" id="ARBA00023180"/>
    </source>
</evidence>
<proteinExistence type="inferred from homology"/>
<comment type="similarity">
    <text evidence="2">Belongs to the histidine acid phosphatase family.</text>
</comment>
<evidence type="ECO:0000313" key="9">
    <source>
        <dbReference type="Proteomes" id="UP000801492"/>
    </source>
</evidence>
<keyword evidence="7" id="KW-0325">Glycoprotein</keyword>
<organism evidence="8 9">
    <name type="scientific">Ignelater luminosus</name>
    <name type="common">Cucubano</name>
    <name type="synonym">Pyrophorus luminosus</name>
    <dbReference type="NCBI Taxonomy" id="2038154"/>
    <lineage>
        <taxon>Eukaryota</taxon>
        <taxon>Metazoa</taxon>
        <taxon>Ecdysozoa</taxon>
        <taxon>Arthropoda</taxon>
        <taxon>Hexapoda</taxon>
        <taxon>Insecta</taxon>
        <taxon>Pterygota</taxon>
        <taxon>Neoptera</taxon>
        <taxon>Endopterygota</taxon>
        <taxon>Coleoptera</taxon>
        <taxon>Polyphaga</taxon>
        <taxon>Elateriformia</taxon>
        <taxon>Elateroidea</taxon>
        <taxon>Elateridae</taxon>
        <taxon>Agrypninae</taxon>
        <taxon>Pyrophorini</taxon>
        <taxon>Ignelater</taxon>
    </lineage>
</organism>
<dbReference type="Pfam" id="PF00328">
    <property type="entry name" value="His_Phos_2"/>
    <property type="match status" value="2"/>
</dbReference>
<dbReference type="EMBL" id="VTPC01090592">
    <property type="protein sequence ID" value="KAF2882682.1"/>
    <property type="molecule type" value="Genomic_DNA"/>
</dbReference>
<comment type="caution">
    <text evidence="8">The sequence shown here is derived from an EMBL/GenBank/DDBJ whole genome shotgun (WGS) entry which is preliminary data.</text>
</comment>
<dbReference type="AlphaFoldDB" id="A0A8K0CEI5"/>
<evidence type="ECO:0000256" key="5">
    <source>
        <dbReference type="ARBA" id="ARBA00022801"/>
    </source>
</evidence>
<dbReference type="Gene3D" id="3.40.50.1240">
    <property type="entry name" value="Phosphoglycerate mutase-like"/>
    <property type="match status" value="2"/>
</dbReference>
<dbReference type="CDD" id="cd07061">
    <property type="entry name" value="HP_HAP_like"/>
    <property type="match status" value="1"/>
</dbReference>